<comment type="caution">
    <text evidence="1">The sequence shown here is derived from an EMBL/GenBank/DDBJ whole genome shotgun (WGS) entry which is preliminary data.</text>
</comment>
<dbReference type="SUPFAM" id="SSF82607">
    <property type="entry name" value="YbaB-like"/>
    <property type="match status" value="1"/>
</dbReference>
<gene>
    <name evidence="1" type="ORF">A3E44_04905</name>
</gene>
<proteinExistence type="predicted"/>
<reference evidence="1 2" key="1">
    <citation type="journal article" date="2016" name="Nat. Commun.">
        <title>Thousands of microbial genomes shed light on interconnected biogeochemical processes in an aquifer system.</title>
        <authorList>
            <person name="Anantharaman K."/>
            <person name="Brown C.T."/>
            <person name="Hug L.A."/>
            <person name="Sharon I."/>
            <person name="Castelle C.J."/>
            <person name="Probst A.J."/>
            <person name="Thomas B.C."/>
            <person name="Singh A."/>
            <person name="Wilkins M.J."/>
            <person name="Karaoz U."/>
            <person name="Brodie E.L."/>
            <person name="Williams K.H."/>
            <person name="Hubbard S.S."/>
            <person name="Banfield J.F."/>
        </authorList>
    </citation>
    <scope>NUCLEOTIDE SEQUENCE [LARGE SCALE GENOMIC DNA]</scope>
</reference>
<dbReference type="Gene3D" id="3.30.1310.10">
    <property type="entry name" value="Nucleoid-associated protein YbaB-like domain"/>
    <property type="match status" value="1"/>
</dbReference>
<accession>A0A1F8AUY6</accession>
<dbReference type="Proteomes" id="UP000178603">
    <property type="component" value="Unassembled WGS sequence"/>
</dbReference>
<dbReference type="EMBL" id="MGGW01000001">
    <property type="protein sequence ID" value="OGM55574.1"/>
    <property type="molecule type" value="Genomic_DNA"/>
</dbReference>
<dbReference type="Pfam" id="PF02575">
    <property type="entry name" value="YbaB_DNA_bd"/>
    <property type="match status" value="1"/>
</dbReference>
<organism evidence="1 2">
    <name type="scientific">Candidatus Woesebacteria bacterium RIFCSPHIGHO2_12_FULL_41_24</name>
    <dbReference type="NCBI Taxonomy" id="1802510"/>
    <lineage>
        <taxon>Bacteria</taxon>
        <taxon>Candidatus Woeseibacteriota</taxon>
    </lineage>
</organism>
<name>A0A1F8AUY6_9BACT</name>
<sequence length="94" mass="10475">MHNQNIPNNEKTKAMVKGFQEVAQTLRSTVTTVKQNDITVTITAEPMVIDIQIGPSTNITTLPNKLKDCLNEAFKESTQKMIEAASKELENSNR</sequence>
<evidence type="ECO:0008006" key="3">
    <source>
        <dbReference type="Google" id="ProtNLM"/>
    </source>
</evidence>
<evidence type="ECO:0000313" key="2">
    <source>
        <dbReference type="Proteomes" id="UP000178603"/>
    </source>
</evidence>
<evidence type="ECO:0000313" key="1">
    <source>
        <dbReference type="EMBL" id="OGM55574.1"/>
    </source>
</evidence>
<protein>
    <recommendedName>
        <fullName evidence="3">YbaB/EbfC family nucleoid-associated protein</fullName>
    </recommendedName>
</protein>
<dbReference type="InterPro" id="IPR004401">
    <property type="entry name" value="YbaB/EbfC"/>
</dbReference>
<dbReference type="InterPro" id="IPR036894">
    <property type="entry name" value="YbaB-like_sf"/>
</dbReference>
<dbReference type="AlphaFoldDB" id="A0A1F8AUY6"/>
<dbReference type="GO" id="GO:0003677">
    <property type="term" value="F:DNA binding"/>
    <property type="evidence" value="ECO:0007669"/>
    <property type="project" value="InterPro"/>
</dbReference>